<dbReference type="AlphaFoldDB" id="A0A239ZZC1"/>
<proteinExistence type="predicted"/>
<dbReference type="Pfam" id="PF07687">
    <property type="entry name" value="M20_dimer"/>
    <property type="match status" value="1"/>
</dbReference>
<dbReference type="Pfam" id="PF01546">
    <property type="entry name" value="Peptidase_M20"/>
    <property type="match status" value="1"/>
</dbReference>
<dbReference type="Proteomes" id="UP000215374">
    <property type="component" value="Chromosome 1"/>
</dbReference>
<sequence length="456" mass="49660">MSDTSTIASIIESYEIDPAWQRRLYELLHANPELSLQEEETHQRLLLELSYLNCEVVAPIGKYGICAIFRNGEGRTVLHRADFDGLPVTEQTGVPYASHKKVTTKDGEVVGTMHACGHDIHTAALVGMCHHLDNTRDKWSGTFIALFQPGEEIGAGAEAMVDDGLVDKIPFPEVCFGQHVMPGRAGQVMSKAGPQFAACDSIRIRIPGRSAHGSMPHNAIDPTYTAAMIIARMQAVVGREVDPNDFAVITVASMHAGTTNNIIPGHAELVLNCRFYSERTKARVYASIERVVHAEVLASGSTEAPTIEYFAHGELMSNDAIVYNKVRATFDDVFGTESVNAARKTVSEDFPVLPQAFGVPYFFWLIGCTPQEQWDKAVAADRVEQDVPVNHMSTFLPEYEPTIKAATNAGLAAVLTYLAKTEDAACDVDGDEDAEDPAEAARADIGELDLPEAEAR</sequence>
<evidence type="ECO:0000313" key="3">
    <source>
        <dbReference type="EMBL" id="SNV76154.1"/>
    </source>
</evidence>
<dbReference type="InterPro" id="IPR036264">
    <property type="entry name" value="Bact_exopeptidase_dim_dom"/>
</dbReference>
<dbReference type="PANTHER" id="PTHR11014:SF63">
    <property type="entry name" value="METALLOPEPTIDASE, PUTATIVE (AFU_ORTHOLOGUE AFUA_6G09600)-RELATED"/>
    <property type="match status" value="1"/>
</dbReference>
<dbReference type="PANTHER" id="PTHR11014">
    <property type="entry name" value="PEPTIDASE M20 FAMILY MEMBER"/>
    <property type="match status" value="1"/>
</dbReference>
<reference evidence="3 4" key="1">
    <citation type="submission" date="2017-06" db="EMBL/GenBank/DDBJ databases">
        <authorList>
            <consortium name="Pathogen Informatics"/>
        </authorList>
    </citation>
    <scope>NUCLEOTIDE SEQUENCE [LARGE SCALE GENOMIC DNA]</scope>
    <source>
        <strain evidence="3 4">NCTC13015</strain>
    </source>
</reference>
<dbReference type="InterPro" id="IPR017439">
    <property type="entry name" value="Amidohydrolase"/>
</dbReference>
<feature type="compositionally biased region" description="Acidic residues" evidence="1">
    <location>
        <begin position="446"/>
        <end position="456"/>
    </location>
</feature>
<dbReference type="SUPFAM" id="SSF53187">
    <property type="entry name" value="Zn-dependent exopeptidases"/>
    <property type="match status" value="1"/>
</dbReference>
<dbReference type="SUPFAM" id="SSF55031">
    <property type="entry name" value="Bacterial exopeptidase dimerisation domain"/>
    <property type="match status" value="1"/>
</dbReference>
<dbReference type="NCBIfam" id="TIGR01891">
    <property type="entry name" value="amidohydrolases"/>
    <property type="match status" value="1"/>
</dbReference>
<dbReference type="GO" id="GO:0016787">
    <property type="term" value="F:hydrolase activity"/>
    <property type="evidence" value="ECO:0007669"/>
    <property type="project" value="UniProtKB-KW"/>
</dbReference>
<evidence type="ECO:0000259" key="2">
    <source>
        <dbReference type="Pfam" id="PF07687"/>
    </source>
</evidence>
<dbReference type="Gene3D" id="3.30.70.360">
    <property type="match status" value="1"/>
</dbReference>
<dbReference type="InterPro" id="IPR011650">
    <property type="entry name" value="Peptidase_M20_dimer"/>
</dbReference>
<feature type="region of interest" description="Disordered" evidence="1">
    <location>
        <begin position="428"/>
        <end position="456"/>
    </location>
</feature>
<dbReference type="EMBL" id="LT906467">
    <property type="protein sequence ID" value="SNV76154.1"/>
    <property type="molecule type" value="Genomic_DNA"/>
</dbReference>
<keyword evidence="3" id="KW-0378">Hydrolase</keyword>
<gene>
    <name evidence="3" type="primary">yxeP_4</name>
    <name evidence="3" type="ORF">SAMEA4535761_01636</name>
</gene>
<name>A0A239ZZC1_9CORY</name>
<feature type="compositionally biased region" description="Acidic residues" evidence="1">
    <location>
        <begin position="428"/>
        <end position="438"/>
    </location>
</feature>
<accession>A0A239ZZC1</accession>
<dbReference type="Gene3D" id="3.40.630.10">
    <property type="entry name" value="Zn peptidases"/>
    <property type="match status" value="1"/>
</dbReference>
<evidence type="ECO:0000313" key="4">
    <source>
        <dbReference type="Proteomes" id="UP000215374"/>
    </source>
</evidence>
<dbReference type="RefSeq" id="WP_197697004.1">
    <property type="nucleotide sequence ID" value="NZ_CP009211.1"/>
</dbReference>
<organism evidence="3 4">
    <name type="scientific">Corynebacterium imitans</name>
    <dbReference type="NCBI Taxonomy" id="156978"/>
    <lineage>
        <taxon>Bacteria</taxon>
        <taxon>Bacillati</taxon>
        <taxon>Actinomycetota</taxon>
        <taxon>Actinomycetes</taxon>
        <taxon>Mycobacteriales</taxon>
        <taxon>Corynebacteriaceae</taxon>
        <taxon>Corynebacterium</taxon>
    </lineage>
</organism>
<feature type="domain" description="Peptidase M20 dimerisation" evidence="2">
    <location>
        <begin position="202"/>
        <end position="294"/>
    </location>
</feature>
<dbReference type="InterPro" id="IPR002933">
    <property type="entry name" value="Peptidase_M20"/>
</dbReference>
<protein>
    <submittedName>
        <fullName evidence="3">Peptidase</fullName>
        <ecNumber evidence="3">3.-.-.-</ecNumber>
    </submittedName>
</protein>
<dbReference type="EC" id="3.-.-.-" evidence="3"/>
<evidence type="ECO:0000256" key="1">
    <source>
        <dbReference type="SAM" id="MobiDB-lite"/>
    </source>
</evidence>